<dbReference type="InterPro" id="IPR011330">
    <property type="entry name" value="Glyco_hydro/deAcase_b/a-brl"/>
</dbReference>
<proteinExistence type="predicted"/>
<dbReference type="Gene3D" id="3.20.20.370">
    <property type="entry name" value="Glycoside hydrolase/deacetylase"/>
    <property type="match status" value="1"/>
</dbReference>
<name>A0ABU3Q8Y0_9SPHN</name>
<evidence type="ECO:0000313" key="1">
    <source>
        <dbReference type="EMBL" id="MDT9599856.1"/>
    </source>
</evidence>
<sequence length="338" mass="37413">MSADRSVSTDRPQLFVVVDTEEEFDWSRPVSRTNVSTGSIAAQSAAHDVYDRFGLVPTYVVDYPVATDPAAVEFLAALRRQGKAEIGAHLHPWVSSPHVEEVNPLNSYHCNLPPALERAKIETLTATIEGAFGERPTIFKAGRHGFGPTTQQVLVDLGYEVDCSIVPHVSFAADGGPDFRGKPDQPYWLDRRRRLLEVPVTSGYTGLLAPLGPRLGRWFDHPGAQRLRLPGLLARTGLLERARLTPEGMSVLEQCRLLRQLVARGATSFYLVYHSPSLAPGHTPYVRSESDRDAFLANIAEVLTYFRDALGGRFTTIRQVYRQALDRLLREGDPAEAA</sequence>
<protein>
    <submittedName>
        <fullName evidence="1">Polysaccharide deacetylase family protein</fullName>
    </submittedName>
</protein>
<organism evidence="1 2">
    <name type="scientific">Sphingosinicella rhizophila</name>
    <dbReference type="NCBI Taxonomy" id="3050082"/>
    <lineage>
        <taxon>Bacteria</taxon>
        <taxon>Pseudomonadati</taxon>
        <taxon>Pseudomonadota</taxon>
        <taxon>Alphaproteobacteria</taxon>
        <taxon>Sphingomonadales</taxon>
        <taxon>Sphingosinicellaceae</taxon>
        <taxon>Sphingosinicella</taxon>
    </lineage>
</organism>
<comment type="caution">
    <text evidence="1">The sequence shown here is derived from an EMBL/GenBank/DDBJ whole genome shotgun (WGS) entry which is preliminary data.</text>
</comment>
<dbReference type="SUPFAM" id="SSF88713">
    <property type="entry name" value="Glycoside hydrolase/deacetylase"/>
    <property type="match status" value="1"/>
</dbReference>
<keyword evidence="2" id="KW-1185">Reference proteome</keyword>
<gene>
    <name evidence="1" type="ORF">RQX22_12915</name>
</gene>
<reference evidence="1 2" key="1">
    <citation type="submission" date="2023-05" db="EMBL/GenBank/DDBJ databases">
        <authorList>
            <person name="Guo Y."/>
        </authorList>
    </citation>
    <scope>NUCLEOTIDE SEQUENCE [LARGE SCALE GENOMIC DNA]</scope>
    <source>
        <strain evidence="1 2">GR2756</strain>
    </source>
</reference>
<dbReference type="CDD" id="cd10935">
    <property type="entry name" value="CE4_WalW"/>
    <property type="match status" value="1"/>
</dbReference>
<dbReference type="EMBL" id="JAVUPU010000006">
    <property type="protein sequence ID" value="MDT9599856.1"/>
    <property type="molecule type" value="Genomic_DNA"/>
</dbReference>
<accession>A0ABU3Q8Y0</accession>
<dbReference type="RefSeq" id="WP_315726953.1">
    <property type="nucleotide sequence ID" value="NZ_JAVUPU010000006.1"/>
</dbReference>
<evidence type="ECO:0000313" key="2">
    <source>
        <dbReference type="Proteomes" id="UP001259572"/>
    </source>
</evidence>
<dbReference type="Proteomes" id="UP001259572">
    <property type="component" value="Unassembled WGS sequence"/>
</dbReference>